<feature type="compositionally biased region" description="Low complexity" evidence="1">
    <location>
        <begin position="37"/>
        <end position="52"/>
    </location>
</feature>
<proteinExistence type="predicted"/>
<sequence>MGLDAPPLKGPVAATATATAVQSNTAAKTGSAGANQGATKPPAETATATPRAAGGGSNEKKEDAGGDANLAQTLIDDLQTMIELLPQRSLQVQQLEARVASHQHEVLFMEVWHKQQAEPWSELTRRHEGVMRDLERQLKEECARTKKLRYELEVVQAQVTVAEETEKDLQDAILMRLSNLVDTLYRPRGKRRIDVKDDDDDEW</sequence>
<evidence type="ECO:0000313" key="2">
    <source>
        <dbReference type="EMBL" id="EFJ44959.1"/>
    </source>
</evidence>
<protein>
    <submittedName>
        <fullName evidence="2">Uncharacterized protein</fullName>
    </submittedName>
</protein>
<accession>D8U5P8</accession>
<gene>
    <name evidence="2" type="ORF">VOLCADRAFT_94769</name>
</gene>
<dbReference type="AlphaFoldDB" id="D8U5P8"/>
<keyword evidence="3" id="KW-1185">Reference proteome</keyword>
<organism evidence="3">
    <name type="scientific">Volvox carteri f. nagariensis</name>
    <dbReference type="NCBI Taxonomy" id="3068"/>
    <lineage>
        <taxon>Eukaryota</taxon>
        <taxon>Viridiplantae</taxon>
        <taxon>Chlorophyta</taxon>
        <taxon>core chlorophytes</taxon>
        <taxon>Chlorophyceae</taxon>
        <taxon>CS clade</taxon>
        <taxon>Chlamydomonadales</taxon>
        <taxon>Volvocaceae</taxon>
        <taxon>Volvox</taxon>
    </lineage>
</organism>
<dbReference type="EMBL" id="GL378360">
    <property type="protein sequence ID" value="EFJ44959.1"/>
    <property type="molecule type" value="Genomic_DNA"/>
</dbReference>
<dbReference type="Proteomes" id="UP000001058">
    <property type="component" value="Unassembled WGS sequence"/>
</dbReference>
<dbReference type="RefSeq" id="XP_002953930.1">
    <property type="nucleotide sequence ID" value="XM_002953884.1"/>
</dbReference>
<evidence type="ECO:0000256" key="1">
    <source>
        <dbReference type="SAM" id="MobiDB-lite"/>
    </source>
</evidence>
<dbReference type="GeneID" id="9617176"/>
<feature type="region of interest" description="Disordered" evidence="1">
    <location>
        <begin position="20"/>
        <end position="65"/>
    </location>
</feature>
<reference evidence="2 3" key="1">
    <citation type="journal article" date="2010" name="Science">
        <title>Genomic analysis of organismal complexity in the multicellular green alga Volvox carteri.</title>
        <authorList>
            <person name="Prochnik S.E."/>
            <person name="Umen J."/>
            <person name="Nedelcu A.M."/>
            <person name="Hallmann A."/>
            <person name="Miller S.M."/>
            <person name="Nishii I."/>
            <person name="Ferris P."/>
            <person name="Kuo A."/>
            <person name="Mitros T."/>
            <person name="Fritz-Laylin L.K."/>
            <person name="Hellsten U."/>
            <person name="Chapman J."/>
            <person name="Simakov O."/>
            <person name="Rensing S.A."/>
            <person name="Terry A."/>
            <person name="Pangilinan J."/>
            <person name="Kapitonov V."/>
            <person name="Jurka J."/>
            <person name="Salamov A."/>
            <person name="Shapiro H."/>
            <person name="Schmutz J."/>
            <person name="Grimwood J."/>
            <person name="Lindquist E."/>
            <person name="Lucas S."/>
            <person name="Grigoriev I.V."/>
            <person name="Schmitt R."/>
            <person name="Kirk D."/>
            <person name="Rokhsar D.S."/>
        </authorList>
    </citation>
    <scope>NUCLEOTIDE SEQUENCE [LARGE SCALE GENOMIC DNA]</scope>
    <source>
        <strain evidence="3">f. Nagariensis / Eve</strain>
    </source>
</reference>
<evidence type="ECO:0000313" key="3">
    <source>
        <dbReference type="Proteomes" id="UP000001058"/>
    </source>
</evidence>
<dbReference type="InParanoid" id="D8U5P8"/>
<dbReference type="KEGG" id="vcn:VOLCADRAFT_94769"/>
<name>D8U5P8_VOLCA</name>